<evidence type="ECO:0000256" key="1">
    <source>
        <dbReference type="ARBA" id="ARBA00004613"/>
    </source>
</evidence>
<keyword evidence="3 5" id="KW-0732">Signal</keyword>
<evidence type="ECO:0000256" key="5">
    <source>
        <dbReference type="SAM" id="SignalP"/>
    </source>
</evidence>
<comment type="subcellular location">
    <subcellularLocation>
        <location evidence="1">Secreted</location>
    </subcellularLocation>
</comment>
<evidence type="ECO:0000313" key="8">
    <source>
        <dbReference type="Proteomes" id="UP001046870"/>
    </source>
</evidence>
<protein>
    <recommendedName>
        <fullName evidence="6">C1q domain-containing protein</fullName>
    </recommendedName>
</protein>
<dbReference type="Pfam" id="PF00386">
    <property type="entry name" value="C1q"/>
    <property type="match status" value="1"/>
</dbReference>
<feature type="chain" id="PRO_5038745730" description="C1q domain-containing protein" evidence="5">
    <location>
        <begin position="21"/>
        <end position="311"/>
    </location>
</feature>
<name>A0A9D3PAV5_MEGAT</name>
<dbReference type="Gene3D" id="2.60.120.40">
    <property type="match status" value="1"/>
</dbReference>
<reference evidence="7" key="1">
    <citation type="submission" date="2021-01" db="EMBL/GenBank/DDBJ databases">
        <authorList>
            <person name="Zahm M."/>
            <person name="Roques C."/>
            <person name="Cabau C."/>
            <person name="Klopp C."/>
            <person name="Donnadieu C."/>
            <person name="Jouanno E."/>
            <person name="Lampietro C."/>
            <person name="Louis A."/>
            <person name="Herpin A."/>
            <person name="Echchiki A."/>
            <person name="Berthelot C."/>
            <person name="Parey E."/>
            <person name="Roest-Crollius H."/>
            <person name="Braasch I."/>
            <person name="Postlethwait J."/>
            <person name="Bobe J."/>
            <person name="Montfort J."/>
            <person name="Bouchez O."/>
            <person name="Begum T."/>
            <person name="Mejri S."/>
            <person name="Adams A."/>
            <person name="Chen W.-J."/>
            <person name="Guiguen Y."/>
        </authorList>
    </citation>
    <scope>NUCLEOTIDE SEQUENCE</scope>
    <source>
        <strain evidence="7">YG-15Mar2019-1</strain>
        <tissue evidence="7">Brain</tissue>
    </source>
</reference>
<dbReference type="EMBL" id="JAFDVH010000024">
    <property type="protein sequence ID" value="KAG7455084.1"/>
    <property type="molecule type" value="Genomic_DNA"/>
</dbReference>
<dbReference type="InterPro" id="IPR001073">
    <property type="entry name" value="C1q_dom"/>
</dbReference>
<comment type="caution">
    <text evidence="7">The sequence shown here is derived from an EMBL/GenBank/DDBJ whole genome shotgun (WGS) entry which is preliminary data.</text>
</comment>
<evidence type="ECO:0000256" key="2">
    <source>
        <dbReference type="ARBA" id="ARBA00022525"/>
    </source>
</evidence>
<dbReference type="OrthoDB" id="6154955at2759"/>
<evidence type="ECO:0000259" key="6">
    <source>
        <dbReference type="PROSITE" id="PS50871"/>
    </source>
</evidence>
<dbReference type="SMART" id="SM00110">
    <property type="entry name" value="C1Q"/>
    <property type="match status" value="1"/>
</dbReference>
<dbReference type="SUPFAM" id="SSF49842">
    <property type="entry name" value="TNF-like"/>
    <property type="match status" value="1"/>
</dbReference>
<proteinExistence type="predicted"/>
<evidence type="ECO:0000313" key="7">
    <source>
        <dbReference type="EMBL" id="KAG7455084.1"/>
    </source>
</evidence>
<gene>
    <name evidence="7" type="ORF">MATL_G00252800</name>
</gene>
<dbReference type="PANTHER" id="PTHR22923">
    <property type="entry name" value="CEREBELLIN-RELATED"/>
    <property type="match status" value="1"/>
</dbReference>
<dbReference type="InterPro" id="IPR050822">
    <property type="entry name" value="Cerebellin_Synaptic_Org"/>
</dbReference>
<dbReference type="AlphaFoldDB" id="A0A9D3PAV5"/>
<keyword evidence="4" id="KW-0175">Coiled coil</keyword>
<accession>A0A9D3PAV5</accession>
<feature type="coiled-coil region" evidence="4">
    <location>
        <begin position="123"/>
        <end position="171"/>
    </location>
</feature>
<organism evidence="7 8">
    <name type="scientific">Megalops atlanticus</name>
    <name type="common">Tarpon</name>
    <name type="synonym">Clupea gigantea</name>
    <dbReference type="NCBI Taxonomy" id="7932"/>
    <lineage>
        <taxon>Eukaryota</taxon>
        <taxon>Metazoa</taxon>
        <taxon>Chordata</taxon>
        <taxon>Craniata</taxon>
        <taxon>Vertebrata</taxon>
        <taxon>Euteleostomi</taxon>
        <taxon>Actinopterygii</taxon>
        <taxon>Neopterygii</taxon>
        <taxon>Teleostei</taxon>
        <taxon>Elopiformes</taxon>
        <taxon>Megalopidae</taxon>
        <taxon>Megalops</taxon>
    </lineage>
</organism>
<dbReference type="PRINTS" id="PR00007">
    <property type="entry name" value="COMPLEMNTC1Q"/>
</dbReference>
<dbReference type="PANTHER" id="PTHR22923:SF102">
    <property type="entry name" value="CEREBELLIN 13-RELATED"/>
    <property type="match status" value="1"/>
</dbReference>
<feature type="domain" description="C1q" evidence="6">
    <location>
        <begin position="173"/>
        <end position="311"/>
    </location>
</feature>
<sequence length="311" mass="34112">MRSTVVLLLLLGCCLTGAQLQDEGGEITQRTLQQLWIELYQLKDTVSELTATVTALNRDNLALRNAVAGQTAELAATKTKLGAVEARLKASESQVVDLHRENAVQAAELKSMAARLGTCESQVKELKSKTEAQAVDLRALEDRANSAELQLKEQKTVVEELKSTVEELKTQNADRPKVAFSAGYSDARYVGPFQTDVTLVYTKVLTNIGNRYNPATGIFTAPVRGVYYFRFTTFGAGVSIRLGSVLYKNGQHIVATYDIQGSVDSHDDSSNAAVLQLEVGDQVYVRLPAGYQVYDDAWNRCTFSGFLLYPL</sequence>
<feature type="signal peptide" evidence="5">
    <location>
        <begin position="1"/>
        <end position="20"/>
    </location>
</feature>
<keyword evidence="2" id="KW-0964">Secreted</keyword>
<keyword evidence="8" id="KW-1185">Reference proteome</keyword>
<dbReference type="Gene3D" id="1.10.287.1490">
    <property type="match status" value="1"/>
</dbReference>
<dbReference type="GO" id="GO:0005576">
    <property type="term" value="C:extracellular region"/>
    <property type="evidence" value="ECO:0007669"/>
    <property type="project" value="UniProtKB-SubCell"/>
</dbReference>
<dbReference type="Proteomes" id="UP001046870">
    <property type="component" value="Chromosome 24"/>
</dbReference>
<evidence type="ECO:0000256" key="4">
    <source>
        <dbReference type="SAM" id="Coils"/>
    </source>
</evidence>
<evidence type="ECO:0000256" key="3">
    <source>
        <dbReference type="ARBA" id="ARBA00022729"/>
    </source>
</evidence>
<dbReference type="PROSITE" id="PS50871">
    <property type="entry name" value="C1Q"/>
    <property type="match status" value="1"/>
</dbReference>
<dbReference type="InterPro" id="IPR008983">
    <property type="entry name" value="Tumour_necrosis_fac-like_dom"/>
</dbReference>